<accession>A0AA88UJW2</accession>
<proteinExistence type="inferred from homology"/>
<evidence type="ECO:0000313" key="11">
    <source>
        <dbReference type="EMBL" id="KAK2977987.1"/>
    </source>
</evidence>
<name>A0AA88UJW2_9ASTE</name>
<protein>
    <recommendedName>
        <fullName evidence="3 10">Geranylgeranyl transferase type-2 subunit alpha</fullName>
        <ecNumber evidence="2 10">2.5.1.60</ecNumber>
    </recommendedName>
    <alternativeName>
        <fullName evidence="8 10">Geranylgeranyl transferase type II subunit alpha</fullName>
    </alternativeName>
</protein>
<evidence type="ECO:0000256" key="2">
    <source>
        <dbReference type="ARBA" id="ARBA00012656"/>
    </source>
</evidence>
<dbReference type="PROSITE" id="PS51147">
    <property type="entry name" value="PFTA"/>
    <property type="match status" value="5"/>
</dbReference>
<dbReference type="SUPFAM" id="SSF52058">
    <property type="entry name" value="L domain-like"/>
    <property type="match status" value="1"/>
</dbReference>
<dbReference type="PANTHER" id="PTHR11129:SF2">
    <property type="entry name" value="GERANYLGERANYL TRANSFERASE TYPE-2 SUBUNIT ALPHA"/>
    <property type="match status" value="1"/>
</dbReference>
<comment type="similarity">
    <text evidence="1 10">Belongs to the protein prenyltransferase subunit alpha family.</text>
</comment>
<dbReference type="Proteomes" id="UP001187471">
    <property type="component" value="Unassembled WGS sequence"/>
</dbReference>
<evidence type="ECO:0000256" key="6">
    <source>
        <dbReference type="ARBA" id="ARBA00022679"/>
    </source>
</evidence>
<dbReference type="InterPro" id="IPR032675">
    <property type="entry name" value="LRR_dom_sf"/>
</dbReference>
<evidence type="ECO:0000313" key="12">
    <source>
        <dbReference type="Proteomes" id="UP001187471"/>
    </source>
</evidence>
<evidence type="ECO:0000256" key="1">
    <source>
        <dbReference type="ARBA" id="ARBA00006734"/>
    </source>
</evidence>
<evidence type="ECO:0000256" key="7">
    <source>
        <dbReference type="ARBA" id="ARBA00022737"/>
    </source>
</evidence>
<dbReference type="InterPro" id="IPR001611">
    <property type="entry name" value="Leu-rich_rpt"/>
</dbReference>
<evidence type="ECO:0000256" key="8">
    <source>
        <dbReference type="ARBA" id="ARBA00031267"/>
    </source>
</evidence>
<sequence length="731" mass="83724">MHGRPRKAPTPEEQRGSAEKAAKLCSLQSQFLQNHHSKIYTKEALEISAKLLEANPEHYTGWNYRKLAVEHNLGRPEEAAGSDFIDSVFAEELRVVESALKMNYKSYGAWHHRKWVLSKGHSSTDRELRLLNLYQRQDTRNFHAWNYRRFITALKSIPAEQELQFTTDMINENFSNYSAWHNRSVLLSHLLKEKAQGYFPKEKILSEEYEFVRNALFTDPDDQSGWFYHLWLVDQTVKVDAPMLVSSWPPHDYDLSNPKDCTLDDCGFFSYTTFKYHTGKFPLVLYFSEAVEGVSASTVTFEAEYDIDTILTWTPLSTYNSVCAQAWVTHLNIPDRKINFPKAYPVKVSLGHSQGIISSSGIPYSHRSCITVYIPLHDSQKAEGQKLERILWTDENFCNLETPCQKSNPLNSVLQLRIKEEIDPTAFKWNAETIANEIAHCRELLSWSTWKIGKLTLARLLMAHGAMMVFNSPDSLNMVHFAEVLELYRSLIELDPTHSQYYKDEYSLVFLKKVILLSVNYSCGVGWGEASLISIPTNLMVASSIESLLGYCRQYRDSTPLSASGCLCLRLSNLSLSRIGSVENFLWLQMLDLSHNQLRSIEGLEAMQLLSFLNLSNNKIGSFTALDPLRLLKSLEVLDISYNEIGSHTVDTRRYLCTSPLSHTVGSDWNFEEFRICNDSVTNYWEAFSLFRDLNLIQLDIVGNAVADDKFKSFLHKLLPGLKWLDGEVLL</sequence>
<dbReference type="GO" id="GO:0005968">
    <property type="term" value="C:Rab-protein geranylgeranyltransferase complex"/>
    <property type="evidence" value="ECO:0007669"/>
    <property type="project" value="TreeGrafter"/>
</dbReference>
<dbReference type="PRINTS" id="PR00019">
    <property type="entry name" value="LEURICHRPT"/>
</dbReference>
<dbReference type="EMBL" id="JAVXUO010001917">
    <property type="protein sequence ID" value="KAK2977987.1"/>
    <property type="molecule type" value="Genomic_DNA"/>
</dbReference>
<keyword evidence="12" id="KW-1185">Reference proteome</keyword>
<dbReference type="GO" id="GO:0004663">
    <property type="term" value="F:Rab geranylgeranyltransferase activity"/>
    <property type="evidence" value="ECO:0007669"/>
    <property type="project" value="UniProtKB-UniRule"/>
</dbReference>
<dbReference type="GO" id="GO:0097354">
    <property type="term" value="P:prenylation"/>
    <property type="evidence" value="ECO:0007669"/>
    <property type="project" value="UniProtKB-UniRule"/>
</dbReference>
<comment type="caution">
    <text evidence="11">The sequence shown here is derived from an EMBL/GenBank/DDBJ whole genome shotgun (WGS) entry which is preliminary data.</text>
</comment>
<dbReference type="Pfam" id="PF01239">
    <property type="entry name" value="PPTA"/>
    <property type="match status" value="5"/>
</dbReference>
<dbReference type="EC" id="2.5.1.60" evidence="2 10"/>
<evidence type="ECO:0000256" key="10">
    <source>
        <dbReference type="RuleBase" id="RU367120"/>
    </source>
</evidence>
<evidence type="ECO:0000256" key="9">
    <source>
        <dbReference type="ARBA" id="ARBA00047658"/>
    </source>
</evidence>
<dbReference type="Gene3D" id="3.80.10.10">
    <property type="entry name" value="Ribonuclease Inhibitor"/>
    <property type="match status" value="1"/>
</dbReference>
<dbReference type="PANTHER" id="PTHR11129">
    <property type="entry name" value="PROTEIN FARNESYLTRANSFERASE ALPHA SUBUNIT/RAB GERANYLGERANYL TRANSFERASE ALPHA SUBUNIT"/>
    <property type="match status" value="1"/>
</dbReference>
<keyword evidence="4 10" id="KW-0637">Prenyltransferase</keyword>
<dbReference type="SMART" id="SM00365">
    <property type="entry name" value="LRR_SD22"/>
    <property type="match status" value="2"/>
</dbReference>
<keyword evidence="7" id="KW-0677">Repeat</keyword>
<gene>
    <name evidence="11" type="ORF">RJ640_023525</name>
</gene>
<organism evidence="11 12">
    <name type="scientific">Escallonia rubra</name>
    <dbReference type="NCBI Taxonomy" id="112253"/>
    <lineage>
        <taxon>Eukaryota</taxon>
        <taxon>Viridiplantae</taxon>
        <taxon>Streptophyta</taxon>
        <taxon>Embryophyta</taxon>
        <taxon>Tracheophyta</taxon>
        <taxon>Spermatophyta</taxon>
        <taxon>Magnoliopsida</taxon>
        <taxon>eudicotyledons</taxon>
        <taxon>Gunneridae</taxon>
        <taxon>Pentapetalae</taxon>
        <taxon>asterids</taxon>
        <taxon>campanulids</taxon>
        <taxon>Escalloniales</taxon>
        <taxon>Escalloniaceae</taxon>
        <taxon>Escallonia</taxon>
    </lineage>
</organism>
<dbReference type="AlphaFoldDB" id="A0AA88UJW2"/>
<dbReference type="Gene3D" id="1.25.40.120">
    <property type="entry name" value="Protein prenylyltransferase"/>
    <property type="match status" value="1"/>
</dbReference>
<dbReference type="FunFam" id="3.80.10.10:FF:000756">
    <property type="entry name" value="Rab geranylgeranyl transferase like protein"/>
    <property type="match status" value="1"/>
</dbReference>
<dbReference type="SUPFAM" id="SSF48439">
    <property type="entry name" value="Protein prenylyltransferase"/>
    <property type="match status" value="1"/>
</dbReference>
<dbReference type="InterPro" id="IPR025875">
    <property type="entry name" value="Leu-rich_rpt_4"/>
</dbReference>
<evidence type="ECO:0000256" key="4">
    <source>
        <dbReference type="ARBA" id="ARBA00022602"/>
    </source>
</evidence>
<keyword evidence="6 10" id="KW-0808">Transferase</keyword>
<comment type="catalytic activity">
    <reaction evidence="9 10">
        <text>geranylgeranyl diphosphate + L-cysteinyl-[protein] = S-geranylgeranyl-L-cysteinyl-[protein] + diphosphate</text>
        <dbReference type="Rhea" id="RHEA:21240"/>
        <dbReference type="Rhea" id="RHEA-COMP:10131"/>
        <dbReference type="Rhea" id="RHEA-COMP:11537"/>
        <dbReference type="ChEBI" id="CHEBI:29950"/>
        <dbReference type="ChEBI" id="CHEBI:33019"/>
        <dbReference type="ChEBI" id="CHEBI:57533"/>
        <dbReference type="ChEBI" id="CHEBI:86021"/>
        <dbReference type="EC" id="2.5.1.60"/>
    </reaction>
</comment>
<comment type="function">
    <text evidence="10">Catalyzes the transfer of a geranyl-geranyl moiety from geranyl-geranyl pyrophosphate to cysteines occuring in specific C-terminal amino acid sequences.</text>
</comment>
<dbReference type="Pfam" id="PF12799">
    <property type="entry name" value="LRR_4"/>
    <property type="match status" value="1"/>
</dbReference>
<dbReference type="InterPro" id="IPR002088">
    <property type="entry name" value="Prenyl_trans_a"/>
</dbReference>
<reference evidence="11" key="1">
    <citation type="submission" date="2022-12" db="EMBL/GenBank/DDBJ databases">
        <title>Draft genome assemblies for two species of Escallonia (Escalloniales).</title>
        <authorList>
            <person name="Chanderbali A."/>
            <person name="Dervinis C."/>
            <person name="Anghel I."/>
            <person name="Soltis D."/>
            <person name="Soltis P."/>
            <person name="Zapata F."/>
        </authorList>
    </citation>
    <scope>NUCLEOTIDE SEQUENCE</scope>
    <source>
        <strain evidence="11">UCBG92.1500</strain>
        <tissue evidence="11">Leaf</tissue>
    </source>
</reference>
<dbReference type="PROSITE" id="PS51450">
    <property type="entry name" value="LRR"/>
    <property type="match status" value="2"/>
</dbReference>
<dbReference type="FunFam" id="1.25.40.120:FF:000035">
    <property type="entry name" value="Geranylgeranyl transferase type-2 subunit alpha"/>
    <property type="match status" value="1"/>
</dbReference>
<evidence type="ECO:0000256" key="3">
    <source>
        <dbReference type="ARBA" id="ARBA00014772"/>
    </source>
</evidence>
<evidence type="ECO:0000256" key="5">
    <source>
        <dbReference type="ARBA" id="ARBA00022614"/>
    </source>
</evidence>
<keyword evidence="5" id="KW-0433">Leucine-rich repeat</keyword>